<organism evidence="3 4">
    <name type="scientific">Paenibacillus violae</name>
    <dbReference type="NCBI Taxonomy" id="3077234"/>
    <lineage>
        <taxon>Bacteria</taxon>
        <taxon>Bacillati</taxon>
        <taxon>Bacillota</taxon>
        <taxon>Bacilli</taxon>
        <taxon>Bacillales</taxon>
        <taxon>Paenibacillaceae</taxon>
        <taxon>Paenibacillus</taxon>
    </lineage>
</organism>
<comment type="caution">
    <text evidence="3">The sequence shown here is derived from an EMBL/GenBank/DDBJ whole genome shotgun (WGS) entry which is preliminary data.</text>
</comment>
<name>A0ABU3RK19_9BACL</name>
<evidence type="ECO:0000313" key="3">
    <source>
        <dbReference type="EMBL" id="MDU0204608.1"/>
    </source>
</evidence>
<proteinExistence type="predicted"/>
<protein>
    <recommendedName>
        <fullName evidence="5">DUF4367 domain-containing protein</fullName>
    </recommendedName>
</protein>
<feature type="compositionally biased region" description="Low complexity" evidence="1">
    <location>
        <begin position="271"/>
        <end position="281"/>
    </location>
</feature>
<dbReference type="RefSeq" id="WP_315954593.1">
    <property type="nucleotide sequence ID" value="NZ_JAWCUD010000011.1"/>
</dbReference>
<gene>
    <name evidence="3" type="ORF">RQP52_26310</name>
</gene>
<reference evidence="3 4" key="1">
    <citation type="submission" date="2023-10" db="EMBL/GenBank/DDBJ databases">
        <title>Paenibacillus strain PFR10 Genome sequencing and assembly.</title>
        <authorList>
            <person name="Kim I."/>
        </authorList>
    </citation>
    <scope>NUCLEOTIDE SEQUENCE [LARGE SCALE GENOMIC DNA]</scope>
    <source>
        <strain evidence="3 4">PFR10</strain>
    </source>
</reference>
<evidence type="ECO:0000313" key="4">
    <source>
        <dbReference type="Proteomes" id="UP001260980"/>
    </source>
</evidence>
<feature type="region of interest" description="Disordered" evidence="1">
    <location>
        <begin position="260"/>
        <end position="281"/>
    </location>
</feature>
<keyword evidence="2" id="KW-1133">Transmembrane helix</keyword>
<evidence type="ECO:0008006" key="5">
    <source>
        <dbReference type="Google" id="ProtNLM"/>
    </source>
</evidence>
<keyword evidence="2" id="KW-0472">Membrane</keyword>
<accession>A0ABU3RK19</accession>
<dbReference type="Proteomes" id="UP001260980">
    <property type="component" value="Unassembled WGS sequence"/>
</dbReference>
<keyword evidence="4" id="KW-1185">Reference proteome</keyword>
<evidence type="ECO:0000256" key="1">
    <source>
        <dbReference type="SAM" id="MobiDB-lite"/>
    </source>
</evidence>
<evidence type="ECO:0000256" key="2">
    <source>
        <dbReference type="SAM" id="Phobius"/>
    </source>
</evidence>
<sequence>MNNKQDLKPFEDVIDLLENTKLDNPMAKERIHRRLVHKIETQTISTKNTMRDGMTTMNRTWKTATVAVLGVVLIGGVLSTTSYAQGIMQSILAKFHVGNMDIVQVDKELPAPTKNASDQKQGSDTGRVELPPRPTINVDEARTAVGMNFPAPSWMADFKYVNTVIQGKTMVEVQYAQGEKSVNFLISQGGKNGIETTGEVKTEMIDGTQLYFANGIVIWEDKGFTVEMYAMDDFDADTLKKIVKSFAVGKPLTQEQINKSQSNVDNLIQTQRAAPAPAARQ</sequence>
<feature type="compositionally biased region" description="Polar residues" evidence="1">
    <location>
        <begin position="260"/>
        <end position="270"/>
    </location>
</feature>
<dbReference type="EMBL" id="JAWCUD010000011">
    <property type="protein sequence ID" value="MDU0204608.1"/>
    <property type="molecule type" value="Genomic_DNA"/>
</dbReference>
<keyword evidence="2" id="KW-0812">Transmembrane</keyword>
<feature type="transmembrane region" description="Helical" evidence="2">
    <location>
        <begin position="64"/>
        <end position="84"/>
    </location>
</feature>
<feature type="region of interest" description="Disordered" evidence="1">
    <location>
        <begin position="111"/>
        <end position="134"/>
    </location>
</feature>
<feature type="compositionally biased region" description="Polar residues" evidence="1">
    <location>
        <begin position="114"/>
        <end position="124"/>
    </location>
</feature>